<dbReference type="Proteomes" id="UP000266568">
    <property type="component" value="Unassembled WGS sequence"/>
</dbReference>
<dbReference type="GO" id="GO:0005524">
    <property type="term" value="F:ATP binding"/>
    <property type="evidence" value="ECO:0007669"/>
    <property type="project" value="UniProtKB-KW"/>
</dbReference>
<keyword evidence="6 10" id="KW-0418">Kinase</keyword>
<feature type="domain" description="Signal transduction histidine kinase subgroup 2 dimerisation and phosphoacceptor" evidence="9">
    <location>
        <begin position="336"/>
        <end position="410"/>
    </location>
</feature>
<evidence type="ECO:0000256" key="6">
    <source>
        <dbReference type="ARBA" id="ARBA00022777"/>
    </source>
</evidence>
<keyword evidence="8" id="KW-1133">Transmembrane helix</keyword>
<feature type="transmembrane region" description="Helical" evidence="8">
    <location>
        <begin position="26"/>
        <end position="46"/>
    </location>
</feature>
<dbReference type="RefSeq" id="WP_119035061.1">
    <property type="nucleotide sequence ID" value="NZ_QXDC01000002.1"/>
</dbReference>
<keyword evidence="3" id="KW-0597">Phosphoprotein</keyword>
<comment type="caution">
    <text evidence="10">The sequence shown here is derived from an EMBL/GenBank/DDBJ whole genome shotgun (WGS) entry which is preliminary data.</text>
</comment>
<gene>
    <name evidence="10" type="ORF">DFR49_1608</name>
</gene>
<evidence type="ECO:0000256" key="5">
    <source>
        <dbReference type="ARBA" id="ARBA00022741"/>
    </source>
</evidence>
<evidence type="ECO:0000256" key="1">
    <source>
        <dbReference type="ARBA" id="ARBA00000085"/>
    </source>
</evidence>
<evidence type="ECO:0000256" key="4">
    <source>
        <dbReference type="ARBA" id="ARBA00022679"/>
    </source>
</evidence>
<dbReference type="AlphaFoldDB" id="A0A397PF27"/>
<sequence length="529" mass="56707">MRASRDGRERFAVASRLAGLPTGAKLFLILSAALLPLAIIAVVATLQTNRTADEEVRAQLRVAAAESARALGIELIGDMTALRVALNALDTDSGDAPSCARAQGVFAQQLAAGGRFMIVDRLGRVLCGSNLGEDLAIAAPAAAGPISTRIIPDRGLVMSMAGTSGTTTASAFFPTGMLASIGRPTGFTPPYAAALDHGGPALVLQDLAQRGPLDRRERVRASIGIGDLFLQMSVRNAPISSPLLIAMLLPIVMWIAAAGITWLVVDRLMVYPLRRLRANVSAYRPGETIDMDVIRSIPSQEIRELGEAFRTISRTVALHEADLAEGLIRQTKLTREVHHRVKNNLQVISSLINFHARGARSAEVVTAYASIQRRVDALAVVHRNHFAEMEENRGLSLRSVIGELASNIRATAPDESARMGIVLDVEPFLIGQDAAIAVAFIITEIVELAMLCMPDAQIRISARADDDAEGRAILRVSSPALIACDALQAAIDERYGRVLEGLSRQLRSQLHHEEMSGAFEISIAILGRD</sequence>
<keyword evidence="8" id="KW-0812">Transmembrane</keyword>
<dbReference type="EMBL" id="QXDC01000002">
    <property type="protein sequence ID" value="RIA47043.1"/>
    <property type="molecule type" value="Genomic_DNA"/>
</dbReference>
<evidence type="ECO:0000256" key="2">
    <source>
        <dbReference type="ARBA" id="ARBA00012438"/>
    </source>
</evidence>
<reference evidence="10 11" key="1">
    <citation type="submission" date="2018-08" db="EMBL/GenBank/DDBJ databases">
        <title>Genomic Encyclopedia of Type Strains, Phase IV (KMG-IV): sequencing the most valuable type-strain genomes for metagenomic binning, comparative biology and taxonomic classification.</title>
        <authorList>
            <person name="Goeker M."/>
        </authorList>
    </citation>
    <scope>NUCLEOTIDE SEQUENCE [LARGE SCALE GENOMIC DNA]</scope>
    <source>
        <strain evidence="10 11">DSM 25527</strain>
    </source>
</reference>
<keyword evidence="11" id="KW-1185">Reference proteome</keyword>
<evidence type="ECO:0000313" key="10">
    <source>
        <dbReference type="EMBL" id="RIA47043.1"/>
    </source>
</evidence>
<dbReference type="GO" id="GO:0004673">
    <property type="term" value="F:protein histidine kinase activity"/>
    <property type="evidence" value="ECO:0007669"/>
    <property type="project" value="UniProtKB-EC"/>
</dbReference>
<keyword evidence="4" id="KW-0808">Transferase</keyword>
<dbReference type="PANTHER" id="PTHR41523">
    <property type="entry name" value="TWO-COMPONENT SYSTEM SENSOR PROTEIN"/>
    <property type="match status" value="1"/>
</dbReference>
<comment type="catalytic activity">
    <reaction evidence="1">
        <text>ATP + protein L-histidine = ADP + protein N-phospho-L-histidine.</text>
        <dbReference type="EC" id="2.7.13.3"/>
    </reaction>
</comment>
<name>A0A397PF27_9SPHN</name>
<dbReference type="EC" id="2.7.13.3" evidence="2"/>
<keyword evidence="8" id="KW-0472">Membrane</keyword>
<dbReference type="OrthoDB" id="9767435at2"/>
<dbReference type="PANTHER" id="PTHR41523:SF8">
    <property type="entry name" value="ETHYLENE RESPONSE SENSOR PROTEIN"/>
    <property type="match status" value="1"/>
</dbReference>
<proteinExistence type="predicted"/>
<feature type="transmembrane region" description="Helical" evidence="8">
    <location>
        <begin position="243"/>
        <end position="265"/>
    </location>
</feature>
<evidence type="ECO:0000313" key="11">
    <source>
        <dbReference type="Proteomes" id="UP000266568"/>
    </source>
</evidence>
<accession>A0A397PF27</accession>
<evidence type="ECO:0000256" key="8">
    <source>
        <dbReference type="SAM" id="Phobius"/>
    </source>
</evidence>
<evidence type="ECO:0000256" key="3">
    <source>
        <dbReference type="ARBA" id="ARBA00022553"/>
    </source>
</evidence>
<organism evidence="10 11">
    <name type="scientific">Hephaestia caeni</name>
    <dbReference type="NCBI Taxonomy" id="645617"/>
    <lineage>
        <taxon>Bacteria</taxon>
        <taxon>Pseudomonadati</taxon>
        <taxon>Pseudomonadota</taxon>
        <taxon>Alphaproteobacteria</taxon>
        <taxon>Sphingomonadales</taxon>
        <taxon>Sphingomonadaceae</taxon>
        <taxon>Hephaestia</taxon>
    </lineage>
</organism>
<protein>
    <recommendedName>
        <fullName evidence="2">histidine kinase</fullName>
        <ecNumber evidence="2">2.7.13.3</ecNumber>
    </recommendedName>
</protein>
<dbReference type="InterPro" id="IPR011495">
    <property type="entry name" value="Sig_transdc_His_kin_sub2_dim/P"/>
</dbReference>
<evidence type="ECO:0000259" key="9">
    <source>
        <dbReference type="Pfam" id="PF07568"/>
    </source>
</evidence>
<evidence type="ECO:0000256" key="7">
    <source>
        <dbReference type="ARBA" id="ARBA00022840"/>
    </source>
</evidence>
<dbReference type="Pfam" id="PF07568">
    <property type="entry name" value="HisKA_2"/>
    <property type="match status" value="1"/>
</dbReference>
<keyword evidence="5" id="KW-0547">Nucleotide-binding</keyword>
<dbReference type="Gene3D" id="3.30.450.20">
    <property type="entry name" value="PAS domain"/>
    <property type="match status" value="1"/>
</dbReference>
<keyword evidence="7" id="KW-0067">ATP-binding</keyword>